<sequence length="121" mass="13341">MYQGSCLCGAVVYQLLGEPRRVSHCHCHMCQKQHGAAFATYLSLPATELQYIQGSGAVTRYQSSATVTRGFCRHCGSTLEWRDTTEPDGYVALTVATLDTAFEITDIPHICTESRSSWCPC</sequence>
<dbReference type="Proteomes" id="UP001589813">
    <property type="component" value="Unassembled WGS sequence"/>
</dbReference>
<dbReference type="PROSITE" id="PS51891">
    <property type="entry name" value="CENP_V_GFA"/>
    <property type="match status" value="1"/>
</dbReference>
<dbReference type="Pfam" id="PF04828">
    <property type="entry name" value="GFA"/>
    <property type="match status" value="1"/>
</dbReference>
<protein>
    <submittedName>
        <fullName evidence="6">GFA family protein</fullName>
    </submittedName>
</protein>
<dbReference type="Gene3D" id="3.90.1590.10">
    <property type="entry name" value="glutathione-dependent formaldehyde- activating enzyme (gfa)"/>
    <property type="match status" value="1"/>
</dbReference>
<name>A0ABV6BAN3_9GAMM</name>
<dbReference type="PANTHER" id="PTHR33337">
    <property type="entry name" value="GFA DOMAIN-CONTAINING PROTEIN"/>
    <property type="match status" value="1"/>
</dbReference>
<evidence type="ECO:0000256" key="1">
    <source>
        <dbReference type="ARBA" id="ARBA00005495"/>
    </source>
</evidence>
<dbReference type="EMBL" id="JBHLXP010000001">
    <property type="protein sequence ID" value="MFC0047936.1"/>
    <property type="molecule type" value="Genomic_DNA"/>
</dbReference>
<evidence type="ECO:0000256" key="3">
    <source>
        <dbReference type="ARBA" id="ARBA00022833"/>
    </source>
</evidence>
<keyword evidence="7" id="KW-1185">Reference proteome</keyword>
<evidence type="ECO:0000313" key="7">
    <source>
        <dbReference type="Proteomes" id="UP001589813"/>
    </source>
</evidence>
<evidence type="ECO:0000259" key="5">
    <source>
        <dbReference type="PROSITE" id="PS51891"/>
    </source>
</evidence>
<proteinExistence type="inferred from homology"/>
<keyword evidence="4" id="KW-0456">Lyase</keyword>
<reference evidence="6 7" key="1">
    <citation type="submission" date="2024-09" db="EMBL/GenBank/DDBJ databases">
        <authorList>
            <person name="Sun Q."/>
            <person name="Mori K."/>
        </authorList>
    </citation>
    <scope>NUCLEOTIDE SEQUENCE [LARGE SCALE GENOMIC DNA]</scope>
    <source>
        <strain evidence="6 7">KCTC 23315</strain>
    </source>
</reference>
<dbReference type="InterPro" id="IPR011057">
    <property type="entry name" value="Mss4-like_sf"/>
</dbReference>
<keyword evidence="2" id="KW-0479">Metal-binding</keyword>
<evidence type="ECO:0000313" key="6">
    <source>
        <dbReference type="EMBL" id="MFC0047936.1"/>
    </source>
</evidence>
<accession>A0ABV6BAN3</accession>
<evidence type="ECO:0000256" key="4">
    <source>
        <dbReference type="ARBA" id="ARBA00023239"/>
    </source>
</evidence>
<organism evidence="6 7">
    <name type="scientific">Rheinheimera tilapiae</name>
    <dbReference type="NCBI Taxonomy" id="875043"/>
    <lineage>
        <taxon>Bacteria</taxon>
        <taxon>Pseudomonadati</taxon>
        <taxon>Pseudomonadota</taxon>
        <taxon>Gammaproteobacteria</taxon>
        <taxon>Chromatiales</taxon>
        <taxon>Chromatiaceae</taxon>
        <taxon>Rheinheimera</taxon>
    </lineage>
</organism>
<feature type="domain" description="CENP-V/GFA" evidence="5">
    <location>
        <begin position="2"/>
        <end position="119"/>
    </location>
</feature>
<comment type="similarity">
    <text evidence="1">Belongs to the Gfa family.</text>
</comment>
<comment type="caution">
    <text evidence="6">The sequence shown here is derived from an EMBL/GenBank/DDBJ whole genome shotgun (WGS) entry which is preliminary data.</text>
</comment>
<gene>
    <name evidence="6" type="ORF">ACFFJP_06515</name>
</gene>
<dbReference type="PANTHER" id="PTHR33337:SF40">
    <property type="entry name" value="CENP-V_GFA DOMAIN-CONTAINING PROTEIN-RELATED"/>
    <property type="match status" value="1"/>
</dbReference>
<dbReference type="InterPro" id="IPR006913">
    <property type="entry name" value="CENP-V/GFA"/>
</dbReference>
<evidence type="ECO:0000256" key="2">
    <source>
        <dbReference type="ARBA" id="ARBA00022723"/>
    </source>
</evidence>
<dbReference type="SUPFAM" id="SSF51316">
    <property type="entry name" value="Mss4-like"/>
    <property type="match status" value="1"/>
</dbReference>
<keyword evidence="3" id="KW-0862">Zinc</keyword>